<dbReference type="AlphaFoldDB" id="A0A9X0BKV3"/>
<dbReference type="SUPFAM" id="SSF53335">
    <property type="entry name" value="S-adenosyl-L-methionine-dependent methyltransferases"/>
    <property type="match status" value="1"/>
</dbReference>
<evidence type="ECO:0000313" key="2">
    <source>
        <dbReference type="Proteomes" id="UP001147760"/>
    </source>
</evidence>
<comment type="caution">
    <text evidence="1">The sequence shown here is derived from an EMBL/GenBank/DDBJ whole genome shotgun (WGS) entry which is preliminary data.</text>
</comment>
<dbReference type="Proteomes" id="UP001147760">
    <property type="component" value="Unassembled WGS sequence"/>
</dbReference>
<dbReference type="Gene3D" id="3.40.50.150">
    <property type="entry name" value="Vaccinia Virus protein VP39"/>
    <property type="match status" value="1"/>
</dbReference>
<protein>
    <recommendedName>
        <fullName evidence="3">Methyltransferase domain-containing protein</fullName>
    </recommendedName>
</protein>
<reference evidence="1" key="1">
    <citation type="submission" date="2022-12" db="EMBL/GenBank/DDBJ databases">
        <authorList>
            <person name="Petersen C."/>
        </authorList>
    </citation>
    <scope>NUCLEOTIDE SEQUENCE</scope>
    <source>
        <strain evidence="1">IBT 17660</strain>
    </source>
</reference>
<gene>
    <name evidence="1" type="ORF">N7530_008110</name>
</gene>
<keyword evidence="2" id="KW-1185">Reference proteome</keyword>
<dbReference type="CDD" id="cd02440">
    <property type="entry name" value="AdoMet_MTases"/>
    <property type="match status" value="1"/>
</dbReference>
<dbReference type="OrthoDB" id="417697at2759"/>
<evidence type="ECO:0008006" key="3">
    <source>
        <dbReference type="Google" id="ProtNLM"/>
    </source>
</evidence>
<dbReference type="EMBL" id="JAPWDO010000005">
    <property type="protein sequence ID" value="KAJ5470753.1"/>
    <property type="molecule type" value="Genomic_DNA"/>
</dbReference>
<organism evidence="1 2">
    <name type="scientific">Penicillium desertorum</name>
    <dbReference type="NCBI Taxonomy" id="1303715"/>
    <lineage>
        <taxon>Eukaryota</taxon>
        <taxon>Fungi</taxon>
        <taxon>Dikarya</taxon>
        <taxon>Ascomycota</taxon>
        <taxon>Pezizomycotina</taxon>
        <taxon>Eurotiomycetes</taxon>
        <taxon>Eurotiomycetidae</taxon>
        <taxon>Eurotiales</taxon>
        <taxon>Aspergillaceae</taxon>
        <taxon>Penicillium</taxon>
    </lineage>
</organism>
<dbReference type="InterPro" id="IPR029063">
    <property type="entry name" value="SAM-dependent_MTases_sf"/>
</dbReference>
<reference evidence="1" key="2">
    <citation type="journal article" date="2023" name="IMA Fungus">
        <title>Comparative genomic study of the Penicillium genus elucidates a diverse pangenome and 15 lateral gene transfer events.</title>
        <authorList>
            <person name="Petersen C."/>
            <person name="Sorensen T."/>
            <person name="Nielsen M.R."/>
            <person name="Sondergaard T.E."/>
            <person name="Sorensen J.L."/>
            <person name="Fitzpatrick D.A."/>
            <person name="Frisvad J.C."/>
            <person name="Nielsen K.L."/>
        </authorList>
    </citation>
    <scope>NUCLEOTIDE SEQUENCE</scope>
    <source>
        <strain evidence="1">IBT 17660</strain>
    </source>
</reference>
<sequence>MSRGDDYALGRGRADSIRLDAQHLLWKLHKGYELHPRIPVTSDMKVAEVGTGTAIWIFDVARQLPSTVQLHGFDISDSQFPPKDLWPQNVTLGLLDSLVDPPESLVGQYDVVHLRMWASIPREGDMSSLISHVKHILKPGGYIQWEDADLAHQVIKGATALELEQHLNEILKRVGFDYNWVSNLPNLLRQDGLCILESESGHFKPDLMQLCTNTYLLALREILLGNKEMLAEGLLLSVEEVEVALYRLCSTNTNGTIYTWSPVSLLAQKEG</sequence>
<evidence type="ECO:0000313" key="1">
    <source>
        <dbReference type="EMBL" id="KAJ5470753.1"/>
    </source>
</evidence>
<accession>A0A9X0BKV3</accession>
<proteinExistence type="predicted"/>
<name>A0A9X0BKV3_9EURO</name>